<accession>A0A327VXR5</accession>
<keyword evidence="5" id="KW-1185">Reference proteome</keyword>
<dbReference type="SMART" id="SM00347">
    <property type="entry name" value="HTH_MARR"/>
    <property type="match status" value="1"/>
</dbReference>
<dbReference type="GO" id="GO:0008080">
    <property type="term" value="F:N-acetyltransferase activity"/>
    <property type="evidence" value="ECO:0007669"/>
    <property type="project" value="InterPro"/>
</dbReference>
<keyword evidence="1" id="KW-0808">Transferase</keyword>
<dbReference type="SUPFAM" id="SSF46785">
    <property type="entry name" value="Winged helix' DNA-binding domain"/>
    <property type="match status" value="1"/>
</dbReference>
<sequence length="323" mass="36445">MSNYIVIFIDKQLAMPDMNNLADTILNFNGFYEEIAALLNNHRTRQPLSGAELRILYEIARGNHPNAGQLATATGTDPGYLTRIVRSLQQQGLIIRIPAPTDARSFTLGLTPDGEALLTTLHQESREDILRLIAPLSQQQQNQLGAAMNTIRRLLGKDQDSAGEGIIFRNNILPGDIGYLIHLHGDLYAREKEYNLEFEAYVCKTFYEFVASYSPAKDRLFLATEGGKIIACVAILGAGRLAQLRWFLVHPDYRGRGLGKKLLTDALAFCKEKQFQTVYLMTTSMQTSAIALYKQMGFRKTGEKLLQLWGQQLYEQRYDMDLM</sequence>
<dbReference type="Pfam" id="PF12802">
    <property type="entry name" value="MarR_2"/>
    <property type="match status" value="1"/>
</dbReference>
<evidence type="ECO:0000313" key="5">
    <source>
        <dbReference type="Proteomes" id="UP000249819"/>
    </source>
</evidence>
<feature type="domain" description="N-acetyltransferase" evidence="3">
    <location>
        <begin position="175"/>
        <end position="323"/>
    </location>
</feature>
<feature type="domain" description="HTH marR-type" evidence="2">
    <location>
        <begin position="18"/>
        <end position="156"/>
    </location>
</feature>
<evidence type="ECO:0000259" key="3">
    <source>
        <dbReference type="PROSITE" id="PS51186"/>
    </source>
</evidence>
<evidence type="ECO:0000256" key="1">
    <source>
        <dbReference type="ARBA" id="ARBA00022679"/>
    </source>
</evidence>
<reference evidence="4 5" key="1">
    <citation type="submission" date="2018-06" db="EMBL/GenBank/DDBJ databases">
        <title>Genomic Encyclopedia of Archaeal and Bacterial Type Strains, Phase II (KMG-II): from individual species to whole genera.</title>
        <authorList>
            <person name="Goeker M."/>
        </authorList>
    </citation>
    <scope>NUCLEOTIDE SEQUENCE [LARGE SCALE GENOMIC DNA]</scope>
    <source>
        <strain evidence="4 5">DSM 29821</strain>
    </source>
</reference>
<dbReference type="PROSITE" id="PS50995">
    <property type="entry name" value="HTH_MARR_2"/>
    <property type="match status" value="1"/>
</dbReference>
<dbReference type="CDD" id="cd04301">
    <property type="entry name" value="NAT_SF"/>
    <property type="match status" value="1"/>
</dbReference>
<evidence type="ECO:0000259" key="2">
    <source>
        <dbReference type="PROSITE" id="PS50995"/>
    </source>
</evidence>
<dbReference type="Gene3D" id="3.40.630.30">
    <property type="match status" value="1"/>
</dbReference>
<dbReference type="PROSITE" id="PS51186">
    <property type="entry name" value="GNAT"/>
    <property type="match status" value="1"/>
</dbReference>
<dbReference type="InterPro" id="IPR000182">
    <property type="entry name" value="GNAT_dom"/>
</dbReference>
<dbReference type="Gene3D" id="1.10.10.10">
    <property type="entry name" value="Winged helix-like DNA-binding domain superfamily/Winged helix DNA-binding domain"/>
    <property type="match status" value="1"/>
</dbReference>
<evidence type="ECO:0000313" key="4">
    <source>
        <dbReference type="EMBL" id="RAJ79990.1"/>
    </source>
</evidence>
<protein>
    <submittedName>
        <fullName evidence="4">MarR family protein</fullName>
    </submittedName>
</protein>
<dbReference type="AlphaFoldDB" id="A0A327VXR5"/>
<organism evidence="4 5">
    <name type="scientific">Chitinophaga dinghuensis</name>
    <dbReference type="NCBI Taxonomy" id="1539050"/>
    <lineage>
        <taxon>Bacteria</taxon>
        <taxon>Pseudomonadati</taxon>
        <taxon>Bacteroidota</taxon>
        <taxon>Chitinophagia</taxon>
        <taxon>Chitinophagales</taxon>
        <taxon>Chitinophagaceae</taxon>
        <taxon>Chitinophaga</taxon>
    </lineage>
</organism>
<dbReference type="PANTHER" id="PTHR13947:SF37">
    <property type="entry name" value="LD18367P"/>
    <property type="match status" value="1"/>
</dbReference>
<gene>
    <name evidence="4" type="ORF">CLV59_10596</name>
</gene>
<name>A0A327VXR5_9BACT</name>
<comment type="caution">
    <text evidence="4">The sequence shown here is derived from an EMBL/GenBank/DDBJ whole genome shotgun (WGS) entry which is preliminary data.</text>
</comment>
<dbReference type="InterPro" id="IPR036390">
    <property type="entry name" value="WH_DNA-bd_sf"/>
</dbReference>
<dbReference type="PANTHER" id="PTHR13947">
    <property type="entry name" value="GNAT FAMILY N-ACETYLTRANSFERASE"/>
    <property type="match status" value="1"/>
</dbReference>
<dbReference type="InterPro" id="IPR036388">
    <property type="entry name" value="WH-like_DNA-bd_sf"/>
</dbReference>
<dbReference type="SUPFAM" id="SSF55729">
    <property type="entry name" value="Acyl-CoA N-acyltransferases (Nat)"/>
    <property type="match status" value="1"/>
</dbReference>
<dbReference type="Pfam" id="PF00583">
    <property type="entry name" value="Acetyltransf_1"/>
    <property type="match status" value="1"/>
</dbReference>
<dbReference type="InterPro" id="IPR000835">
    <property type="entry name" value="HTH_MarR-typ"/>
</dbReference>
<dbReference type="Proteomes" id="UP000249819">
    <property type="component" value="Unassembled WGS sequence"/>
</dbReference>
<proteinExistence type="predicted"/>
<dbReference type="InterPro" id="IPR050769">
    <property type="entry name" value="NAT_camello-type"/>
</dbReference>
<dbReference type="InterPro" id="IPR016181">
    <property type="entry name" value="Acyl_CoA_acyltransferase"/>
</dbReference>
<dbReference type="EMBL" id="QLMA01000005">
    <property type="protein sequence ID" value="RAJ79990.1"/>
    <property type="molecule type" value="Genomic_DNA"/>
</dbReference>
<dbReference type="GO" id="GO:0003700">
    <property type="term" value="F:DNA-binding transcription factor activity"/>
    <property type="evidence" value="ECO:0007669"/>
    <property type="project" value="InterPro"/>
</dbReference>